<proteinExistence type="predicted"/>
<dbReference type="OrthoDB" id="6894114at2"/>
<protein>
    <submittedName>
        <fullName evidence="1">Uncharacterized protein</fullName>
    </submittedName>
</protein>
<dbReference type="EMBL" id="UFUW01000001">
    <property type="protein sequence ID" value="SUX23382.1"/>
    <property type="molecule type" value="Genomic_DNA"/>
</dbReference>
<keyword evidence="2" id="KW-1185">Reference proteome</keyword>
<dbReference type="RefSeq" id="WP_115611764.1">
    <property type="nucleotide sequence ID" value="NZ_JBHLZC010000004.1"/>
</dbReference>
<accession>A0A381E9C1</accession>
<reference evidence="1 2" key="1">
    <citation type="submission" date="2018-06" db="EMBL/GenBank/DDBJ databases">
        <authorList>
            <consortium name="Pathogen Informatics"/>
            <person name="Doyle S."/>
        </authorList>
    </citation>
    <scope>NUCLEOTIDE SEQUENCE [LARGE SCALE GENOMIC DNA]</scope>
    <source>
        <strain evidence="1 2">NCTC13294</strain>
    </source>
</reference>
<gene>
    <name evidence="1" type="ORF">NCTC13294_01506</name>
</gene>
<dbReference type="Proteomes" id="UP000254572">
    <property type="component" value="Unassembled WGS sequence"/>
</dbReference>
<sequence length="172" mass="18896">MRAGLAANGVVLDEGSTQELMDTADLTRGIDMQTIENNAIFEAFGYENKAQDLMGQAAIAEANKAGVMGQYYGADAVRTDYKNYTLDGSRYAGRTPVFDHSRSIKPNLYFANSLMGSASDFAANWYASYKRNNPQPAGRAGSPFALESQPGNDYYRTLGYRNTGNTGKLRWR</sequence>
<name>A0A381E9C1_9GAMM</name>
<dbReference type="AlphaFoldDB" id="A0A381E9C1"/>
<organism evidence="1 2">
    <name type="scientific">Cardiobacterium valvarum</name>
    <dbReference type="NCBI Taxonomy" id="194702"/>
    <lineage>
        <taxon>Bacteria</taxon>
        <taxon>Pseudomonadati</taxon>
        <taxon>Pseudomonadota</taxon>
        <taxon>Gammaproteobacteria</taxon>
        <taxon>Cardiobacteriales</taxon>
        <taxon>Cardiobacteriaceae</taxon>
        <taxon>Cardiobacterium</taxon>
    </lineage>
</organism>
<evidence type="ECO:0000313" key="1">
    <source>
        <dbReference type="EMBL" id="SUX23382.1"/>
    </source>
</evidence>
<evidence type="ECO:0000313" key="2">
    <source>
        <dbReference type="Proteomes" id="UP000254572"/>
    </source>
</evidence>